<protein>
    <submittedName>
        <fullName evidence="1">Uncharacterized protein</fullName>
    </submittedName>
</protein>
<name>A0A8H4QWF5_9AGAR</name>
<evidence type="ECO:0000313" key="2">
    <source>
        <dbReference type="Proteomes" id="UP000521872"/>
    </source>
</evidence>
<reference evidence="1 2" key="1">
    <citation type="submission" date="2019-12" db="EMBL/GenBank/DDBJ databases">
        <authorList>
            <person name="Floudas D."/>
            <person name="Bentzer J."/>
            <person name="Ahren D."/>
            <person name="Johansson T."/>
            <person name="Persson P."/>
            <person name="Tunlid A."/>
        </authorList>
    </citation>
    <scope>NUCLEOTIDE SEQUENCE [LARGE SCALE GENOMIC DNA]</scope>
    <source>
        <strain evidence="1 2">CBS 102.39</strain>
    </source>
</reference>
<comment type="caution">
    <text evidence="1">The sequence shown here is derived from an EMBL/GenBank/DDBJ whole genome shotgun (WGS) entry which is preliminary data.</text>
</comment>
<evidence type="ECO:0000313" key="1">
    <source>
        <dbReference type="EMBL" id="KAF4617572.1"/>
    </source>
</evidence>
<sequence length="460" mass="51961">MATCYTHNEGRLPQELRDAIMDFLHNDPASLRSCALAHRSLVFASQRHIFNSLILFTEPGMPEFEEPIAKFLLLDPIRLQSILQQSPHLASFVRNLCVAKHTIYHTASQDMALSPHEAKRLHIKSLIFCLQRFQCIECLGFDVESCSAWQDFEFLQAVQNIITSPSLKCLDHECSHRMVYDLRNHIEYLSVCADMIPPPSIASQTGRFSVDFLQVLQVGIETSLEFTSNLERYLDVQNLKSLSIILVFLRSLHLPTNMQFLLPACGQSLVNLRLDVSRTNVDSGGVSSDSLLNFTFQDLCALRTLYIELQGPTFDITLPQLVKLLATIPVGSANALEKLVILTSLDLFDSRPWDGLWDLMTDSKHFPRLTTLRLGAFYSRFATAGEVAAKPSWHAHLLNKELPLGSTLCVSIELVNDGMSLYHFCRVHILNTVTSIKAGAFREPYSFWPTSGFDRLYTLH</sequence>
<accession>A0A8H4QWF5</accession>
<dbReference type="Proteomes" id="UP000521872">
    <property type="component" value="Unassembled WGS sequence"/>
</dbReference>
<proteinExistence type="predicted"/>
<dbReference type="AlphaFoldDB" id="A0A8H4QWF5"/>
<gene>
    <name evidence="1" type="ORF">D9613_005895</name>
</gene>
<organism evidence="1 2">
    <name type="scientific">Agrocybe pediades</name>
    <dbReference type="NCBI Taxonomy" id="84607"/>
    <lineage>
        <taxon>Eukaryota</taxon>
        <taxon>Fungi</taxon>
        <taxon>Dikarya</taxon>
        <taxon>Basidiomycota</taxon>
        <taxon>Agaricomycotina</taxon>
        <taxon>Agaricomycetes</taxon>
        <taxon>Agaricomycetidae</taxon>
        <taxon>Agaricales</taxon>
        <taxon>Agaricineae</taxon>
        <taxon>Strophariaceae</taxon>
        <taxon>Agrocybe</taxon>
    </lineage>
</organism>
<dbReference type="EMBL" id="JAACJL010000030">
    <property type="protein sequence ID" value="KAF4617572.1"/>
    <property type="molecule type" value="Genomic_DNA"/>
</dbReference>
<keyword evidence="2" id="KW-1185">Reference proteome</keyword>